<dbReference type="InterPro" id="IPR044000">
    <property type="entry name" value="Phage_tube_2"/>
</dbReference>
<sequence length="326" mass="35404">MAEPTVALSRRRSIAMKDEVTYGVDVFGGTVLAADVLNARNINVSPQVQNFDAMPEAAGFLGRRASIPLVPAIQVTFEIPLRGAGAAYSAVLLPEAGLPFRGCGFLETTDFTPATENVVYTLRSTGREAMTIYVLQENGVSYELVGCFGDWQMTWAVGQPIILACTFTGKVDLFGSVALVTGTPNATLQYPQFKSALFQIGTENFAAKMAQIVLNGGNSIQPQIDQNDLRTVAGFFIDNRDPSGSLDAEVVAPATFDWFDKLEKGELMDMTWQSGPDTQYNRVKVSIPKVQITNIQEGERSGARVFNVSFNLRVDAGNDEISITYD</sequence>
<organism evidence="1">
    <name type="scientific">marine sediment metagenome</name>
    <dbReference type="NCBI Taxonomy" id="412755"/>
    <lineage>
        <taxon>unclassified sequences</taxon>
        <taxon>metagenomes</taxon>
        <taxon>ecological metagenomes</taxon>
    </lineage>
</organism>
<proteinExistence type="predicted"/>
<dbReference type="Pfam" id="PF18906">
    <property type="entry name" value="Phage_tube_2"/>
    <property type="match status" value="1"/>
</dbReference>
<comment type="caution">
    <text evidence="1">The sequence shown here is derived from an EMBL/GenBank/DDBJ whole genome shotgun (WGS) entry which is preliminary data.</text>
</comment>
<dbReference type="EMBL" id="LAZR01027463">
    <property type="protein sequence ID" value="KKL65656.1"/>
    <property type="molecule type" value="Genomic_DNA"/>
</dbReference>
<accession>A0A0F9EH79</accession>
<gene>
    <name evidence="1" type="ORF">LCGC14_2152780</name>
</gene>
<protein>
    <submittedName>
        <fullName evidence="1">Uncharacterized protein</fullName>
    </submittedName>
</protein>
<name>A0A0F9EH79_9ZZZZ</name>
<dbReference type="AlphaFoldDB" id="A0A0F9EH79"/>
<evidence type="ECO:0000313" key="1">
    <source>
        <dbReference type="EMBL" id="KKL65656.1"/>
    </source>
</evidence>
<reference evidence="1" key="1">
    <citation type="journal article" date="2015" name="Nature">
        <title>Complex archaea that bridge the gap between prokaryotes and eukaryotes.</title>
        <authorList>
            <person name="Spang A."/>
            <person name="Saw J.H."/>
            <person name="Jorgensen S.L."/>
            <person name="Zaremba-Niedzwiedzka K."/>
            <person name="Martijn J."/>
            <person name="Lind A.E."/>
            <person name="van Eijk R."/>
            <person name="Schleper C."/>
            <person name="Guy L."/>
            <person name="Ettema T.J."/>
        </authorList>
    </citation>
    <scope>NUCLEOTIDE SEQUENCE</scope>
</reference>